<dbReference type="AlphaFoldDB" id="A0A8S3Z2Q2"/>
<evidence type="ECO:0000313" key="2">
    <source>
        <dbReference type="Proteomes" id="UP000678393"/>
    </source>
</evidence>
<evidence type="ECO:0000313" key="1">
    <source>
        <dbReference type="EMBL" id="CAG5123783.1"/>
    </source>
</evidence>
<reference evidence="1" key="1">
    <citation type="submission" date="2021-04" db="EMBL/GenBank/DDBJ databases">
        <authorList>
            <consortium name="Molecular Ecology Group"/>
        </authorList>
    </citation>
    <scope>NUCLEOTIDE SEQUENCE</scope>
</reference>
<feature type="non-terminal residue" evidence="1">
    <location>
        <position position="78"/>
    </location>
</feature>
<comment type="caution">
    <text evidence="1">The sequence shown here is derived from an EMBL/GenBank/DDBJ whole genome shotgun (WGS) entry which is preliminary data.</text>
</comment>
<protein>
    <submittedName>
        <fullName evidence="1">Uncharacterized protein</fullName>
    </submittedName>
</protein>
<name>A0A8S3Z2Q2_9EUPU</name>
<feature type="non-terminal residue" evidence="1">
    <location>
        <position position="1"/>
    </location>
</feature>
<dbReference type="Proteomes" id="UP000678393">
    <property type="component" value="Unassembled WGS sequence"/>
</dbReference>
<organism evidence="1 2">
    <name type="scientific">Candidula unifasciata</name>
    <dbReference type="NCBI Taxonomy" id="100452"/>
    <lineage>
        <taxon>Eukaryota</taxon>
        <taxon>Metazoa</taxon>
        <taxon>Spiralia</taxon>
        <taxon>Lophotrochozoa</taxon>
        <taxon>Mollusca</taxon>
        <taxon>Gastropoda</taxon>
        <taxon>Heterobranchia</taxon>
        <taxon>Euthyneura</taxon>
        <taxon>Panpulmonata</taxon>
        <taxon>Eupulmonata</taxon>
        <taxon>Stylommatophora</taxon>
        <taxon>Helicina</taxon>
        <taxon>Helicoidea</taxon>
        <taxon>Geomitridae</taxon>
        <taxon>Candidula</taxon>
    </lineage>
</organism>
<gene>
    <name evidence="1" type="ORF">CUNI_LOCUS9341</name>
</gene>
<sequence>CKEGWFGVNCSRTCPRICPPDECDKVTGKCMKCLGRRIGPKCQDCFVISKITNYNIMFNNINVTNITCSIHYFIIFNS</sequence>
<proteinExistence type="predicted"/>
<keyword evidence="2" id="KW-1185">Reference proteome</keyword>
<dbReference type="EMBL" id="CAJHNH020001616">
    <property type="protein sequence ID" value="CAG5123783.1"/>
    <property type="molecule type" value="Genomic_DNA"/>
</dbReference>
<accession>A0A8S3Z2Q2</accession>